<dbReference type="GO" id="GO:0008233">
    <property type="term" value="F:peptidase activity"/>
    <property type="evidence" value="ECO:0007669"/>
    <property type="project" value="UniProtKB-KW"/>
</dbReference>
<accession>A0A3S3MIY2</accession>
<dbReference type="STRING" id="337451.A0A3S3MIY2"/>
<dbReference type="AlphaFoldDB" id="A0A3S3MIY2"/>
<reference evidence="1 2" key="1">
    <citation type="journal article" date="2019" name="Nat. Plants">
        <title>Stout camphor tree genome fills gaps in understanding of flowering plant genome evolution.</title>
        <authorList>
            <person name="Chaw S.M."/>
            <person name="Liu Y.C."/>
            <person name="Wu Y.W."/>
            <person name="Wang H.Y."/>
            <person name="Lin C.I."/>
            <person name="Wu C.S."/>
            <person name="Ke H.M."/>
            <person name="Chang L.Y."/>
            <person name="Hsu C.Y."/>
            <person name="Yang H.T."/>
            <person name="Sudianto E."/>
            <person name="Hsu M.H."/>
            <person name="Wu K.P."/>
            <person name="Wang L.N."/>
            <person name="Leebens-Mack J.H."/>
            <person name="Tsai I.J."/>
        </authorList>
    </citation>
    <scope>NUCLEOTIDE SEQUENCE [LARGE SCALE GENOMIC DNA]</scope>
    <source>
        <strain evidence="2">cv. Chaw 1501</strain>
        <tissue evidence="1">Young leaves</tissue>
    </source>
</reference>
<gene>
    <name evidence="1" type="ORF">CKAN_00949900</name>
</gene>
<dbReference type="CDD" id="cd02120">
    <property type="entry name" value="PA_subtilisin_like"/>
    <property type="match status" value="1"/>
</dbReference>
<organism evidence="1 2">
    <name type="scientific">Cinnamomum micranthum f. kanehirae</name>
    <dbReference type="NCBI Taxonomy" id="337451"/>
    <lineage>
        <taxon>Eukaryota</taxon>
        <taxon>Viridiplantae</taxon>
        <taxon>Streptophyta</taxon>
        <taxon>Embryophyta</taxon>
        <taxon>Tracheophyta</taxon>
        <taxon>Spermatophyta</taxon>
        <taxon>Magnoliopsida</taxon>
        <taxon>Magnoliidae</taxon>
        <taxon>Laurales</taxon>
        <taxon>Lauraceae</taxon>
        <taxon>Cinnamomum</taxon>
    </lineage>
</organism>
<evidence type="ECO:0000313" key="1">
    <source>
        <dbReference type="EMBL" id="RWR80840.1"/>
    </source>
</evidence>
<proteinExistence type="predicted"/>
<dbReference type="Proteomes" id="UP000283530">
    <property type="component" value="Unassembled WGS sequence"/>
</dbReference>
<keyword evidence="2" id="KW-1185">Reference proteome</keyword>
<comment type="caution">
    <text evidence="1">The sequence shown here is derived from an EMBL/GenBank/DDBJ whole genome shotgun (WGS) entry which is preliminary data.</text>
</comment>
<sequence length="120" mass="12763">MFPCAADPIKSIVMIIESRVGFHCTNLPTNDTLMAGKVVLCFADTSGSTQNTSLNASSVVKAAGGLGVIIARNPSHVSLCDYFPCVEVDFNIGTQILTYIRSSRSPMVKLALPKPLWGSS</sequence>
<keyword evidence="1" id="KW-0645">Protease</keyword>
<dbReference type="EMBL" id="QPKB01000003">
    <property type="protein sequence ID" value="RWR80840.1"/>
    <property type="molecule type" value="Genomic_DNA"/>
</dbReference>
<protein>
    <submittedName>
        <fullName evidence="1">Subtilisin-like protein protease SBT3.4</fullName>
    </submittedName>
</protein>
<evidence type="ECO:0000313" key="2">
    <source>
        <dbReference type="Proteomes" id="UP000283530"/>
    </source>
</evidence>
<dbReference type="GO" id="GO:0006508">
    <property type="term" value="P:proteolysis"/>
    <property type="evidence" value="ECO:0007669"/>
    <property type="project" value="UniProtKB-KW"/>
</dbReference>
<name>A0A3S3MIY2_9MAGN</name>
<keyword evidence="1" id="KW-0378">Hydrolase</keyword>
<dbReference type="OrthoDB" id="206201at2759"/>
<dbReference type="Gene3D" id="3.50.30.30">
    <property type="match status" value="1"/>
</dbReference>